<dbReference type="InterPro" id="IPR011712">
    <property type="entry name" value="Sig_transdc_His_kin_sub3_dim/P"/>
</dbReference>
<sequence>MKLNAWLDHTLLGPLQFAALLTWLVIGYFTLFVQQIDSLEGGARLFAGLALLGFLIAMFTAWAVPAGRIDLAGLIAMPVALFFACWFQPTQLLLILMCIFAGTLPYFLSVLRSLGVVVAVHFLLVAVISLRSDSSVWLFSLTNLGFAVFALFSSHSVMRERAAREELDSVHQQLLATQQLLTERALEDERLRISRDLHDSLGHHLTALSLQLEVARHMTQDGARDHISQAQGLAKLLLSDVRQVVADLRDVSPSSLRDRIAGLAQTARPVMEMNIDEAAYKLSYEQEDAMFRAAQEIITNCNRHSHCERLTISLEQQPNQWLMTATEDAQSPVSLTWGHGLRGLQERITALGGSVELDTKAGLNYRIVIPA</sequence>
<evidence type="ECO:0000259" key="5">
    <source>
        <dbReference type="Pfam" id="PF07730"/>
    </source>
</evidence>
<evidence type="ECO:0000256" key="1">
    <source>
        <dbReference type="ARBA" id="ARBA00022679"/>
    </source>
</evidence>
<keyword evidence="3" id="KW-0902">Two-component regulatory system</keyword>
<keyword evidence="7" id="KW-1185">Reference proteome</keyword>
<protein>
    <submittedName>
        <fullName evidence="6">Two-component sensor histidine kinase</fullName>
    </submittedName>
</protein>
<dbReference type="Pfam" id="PF07730">
    <property type="entry name" value="HisKA_3"/>
    <property type="match status" value="1"/>
</dbReference>
<dbReference type="PANTHER" id="PTHR24421">
    <property type="entry name" value="NITRATE/NITRITE SENSOR PROTEIN NARX-RELATED"/>
    <property type="match status" value="1"/>
</dbReference>
<accession>A0ABQ1PSC5</accession>
<keyword evidence="1" id="KW-0808">Transferase</keyword>
<reference evidence="7" key="1">
    <citation type="journal article" date="2019" name="Int. J. Syst. Evol. Microbiol.">
        <title>The Global Catalogue of Microorganisms (GCM) 10K type strain sequencing project: providing services to taxonomists for standard genome sequencing and annotation.</title>
        <authorList>
            <consortium name="The Broad Institute Genomics Platform"/>
            <consortium name="The Broad Institute Genome Sequencing Center for Infectious Disease"/>
            <person name="Wu L."/>
            <person name="Ma J."/>
        </authorList>
    </citation>
    <scope>NUCLEOTIDE SEQUENCE [LARGE SCALE GENOMIC DNA]</scope>
    <source>
        <strain evidence="7">CGMCC 1.12482</strain>
    </source>
</reference>
<keyword evidence="4" id="KW-1133">Transmembrane helix</keyword>
<feature type="transmembrane region" description="Helical" evidence="4">
    <location>
        <begin position="136"/>
        <end position="154"/>
    </location>
</feature>
<keyword evidence="4" id="KW-0472">Membrane</keyword>
<name>A0ABQ1PSC5_9GAMM</name>
<dbReference type="Gene3D" id="3.30.565.10">
    <property type="entry name" value="Histidine kinase-like ATPase, C-terminal domain"/>
    <property type="match status" value="1"/>
</dbReference>
<feature type="transmembrane region" description="Helical" evidence="4">
    <location>
        <begin position="71"/>
        <end position="99"/>
    </location>
</feature>
<organism evidence="6 7">
    <name type="scientific">Halopseudomonas salina</name>
    <dbReference type="NCBI Taxonomy" id="1323744"/>
    <lineage>
        <taxon>Bacteria</taxon>
        <taxon>Pseudomonadati</taxon>
        <taxon>Pseudomonadota</taxon>
        <taxon>Gammaproteobacteria</taxon>
        <taxon>Pseudomonadales</taxon>
        <taxon>Pseudomonadaceae</taxon>
        <taxon>Halopseudomonas</taxon>
    </lineage>
</organism>
<dbReference type="SUPFAM" id="SSF55874">
    <property type="entry name" value="ATPase domain of HSP90 chaperone/DNA topoisomerase II/histidine kinase"/>
    <property type="match status" value="1"/>
</dbReference>
<dbReference type="EMBL" id="BMFF01000004">
    <property type="protein sequence ID" value="GGD02280.1"/>
    <property type="molecule type" value="Genomic_DNA"/>
</dbReference>
<feature type="transmembrane region" description="Helical" evidence="4">
    <location>
        <begin position="106"/>
        <end position="130"/>
    </location>
</feature>
<evidence type="ECO:0000256" key="4">
    <source>
        <dbReference type="SAM" id="Phobius"/>
    </source>
</evidence>
<feature type="transmembrane region" description="Helical" evidence="4">
    <location>
        <begin position="12"/>
        <end position="33"/>
    </location>
</feature>
<dbReference type="InterPro" id="IPR036890">
    <property type="entry name" value="HATPase_C_sf"/>
</dbReference>
<dbReference type="InterPro" id="IPR050482">
    <property type="entry name" value="Sensor_HK_TwoCompSys"/>
</dbReference>
<evidence type="ECO:0000313" key="6">
    <source>
        <dbReference type="EMBL" id="GGD02280.1"/>
    </source>
</evidence>
<evidence type="ECO:0000256" key="3">
    <source>
        <dbReference type="ARBA" id="ARBA00023012"/>
    </source>
</evidence>
<feature type="domain" description="Signal transduction histidine kinase subgroup 3 dimerisation and phosphoacceptor" evidence="5">
    <location>
        <begin position="189"/>
        <end position="250"/>
    </location>
</feature>
<comment type="caution">
    <text evidence="6">The sequence shown here is derived from an EMBL/GenBank/DDBJ whole genome shotgun (WGS) entry which is preliminary data.</text>
</comment>
<evidence type="ECO:0000256" key="2">
    <source>
        <dbReference type="ARBA" id="ARBA00022777"/>
    </source>
</evidence>
<proteinExistence type="predicted"/>
<keyword evidence="4" id="KW-0812">Transmembrane</keyword>
<keyword evidence="2 6" id="KW-0418">Kinase</keyword>
<dbReference type="Proteomes" id="UP000638188">
    <property type="component" value="Unassembled WGS sequence"/>
</dbReference>
<dbReference type="CDD" id="cd16917">
    <property type="entry name" value="HATPase_UhpB-NarQ-NarX-like"/>
    <property type="match status" value="1"/>
</dbReference>
<feature type="transmembrane region" description="Helical" evidence="4">
    <location>
        <begin position="45"/>
        <end position="65"/>
    </location>
</feature>
<dbReference type="Gene3D" id="1.20.5.1930">
    <property type="match status" value="1"/>
</dbReference>
<evidence type="ECO:0000313" key="7">
    <source>
        <dbReference type="Proteomes" id="UP000638188"/>
    </source>
</evidence>
<dbReference type="GO" id="GO:0016301">
    <property type="term" value="F:kinase activity"/>
    <property type="evidence" value="ECO:0007669"/>
    <property type="project" value="UniProtKB-KW"/>
</dbReference>
<gene>
    <name evidence="6" type="ORF">GCM10007418_21840</name>
</gene>
<dbReference type="PANTHER" id="PTHR24421:SF59">
    <property type="entry name" value="OXYGEN SENSOR HISTIDINE KINASE NREB"/>
    <property type="match status" value="1"/>
</dbReference>
<dbReference type="RefSeq" id="WP_150276993.1">
    <property type="nucleotide sequence ID" value="NZ_BMFF01000004.1"/>
</dbReference>